<protein>
    <submittedName>
        <fullName evidence="4">Short chain dehydrogenase, putative</fullName>
    </submittedName>
</protein>
<dbReference type="VEuPathDB" id="TriTrypDB:BSAL_22170"/>
<dbReference type="GO" id="GO:0005829">
    <property type="term" value="C:cytosol"/>
    <property type="evidence" value="ECO:0007669"/>
    <property type="project" value="TreeGrafter"/>
</dbReference>
<evidence type="ECO:0000256" key="3">
    <source>
        <dbReference type="ARBA" id="ARBA00023002"/>
    </source>
</evidence>
<evidence type="ECO:0000313" key="5">
    <source>
        <dbReference type="Proteomes" id="UP000051952"/>
    </source>
</evidence>
<keyword evidence="5" id="KW-1185">Reference proteome</keyword>
<dbReference type="PANTHER" id="PTHR43391:SF14">
    <property type="entry name" value="DEHYDROGENASE_REDUCTASE SDR FAMILY PROTEIN 7-LIKE"/>
    <property type="match status" value="1"/>
</dbReference>
<accession>A0A0S4JDZ5</accession>
<dbReference type="AlphaFoldDB" id="A0A0S4JDZ5"/>
<dbReference type="SUPFAM" id="SSF51735">
    <property type="entry name" value="NAD(P)-binding Rossmann-fold domains"/>
    <property type="match status" value="1"/>
</dbReference>
<dbReference type="OrthoDB" id="1933717at2759"/>
<name>A0A0S4JDZ5_BODSA</name>
<sequence length="309" mass="33465">MATVVFVGCTGGMGSILFRKVNDSAATFLSQPIRQLICIDYFRDEAAQRALKASCSPSIARVDTFHWDASVLSSTKTVTDQIGVAIGQHGSIHHVILTTGMGFHGRLEDMDVEGSHATLSKLMNVNAIGPSLLLQFCAKRMPQSQQKQHTSSSSSSKPQAAAPTMLVLSSYSGLIGLPHRAAYCASKFALNGYLEGIAAEYPAIRYVIICPTSVATNFRDNWKKQLHSSDQKQQAPPAVEVNEAQLTVEQCVDGIWNALTKQPHPKSPGVHYVILPGGKTEVAYVGVRMPWGIGNAVRQRVYRQASAKL</sequence>
<reference evidence="5" key="1">
    <citation type="submission" date="2015-09" db="EMBL/GenBank/DDBJ databases">
        <authorList>
            <consortium name="Pathogen Informatics"/>
        </authorList>
    </citation>
    <scope>NUCLEOTIDE SEQUENCE [LARGE SCALE GENOMIC DNA]</scope>
    <source>
        <strain evidence="5">Lake Konstanz</strain>
    </source>
</reference>
<evidence type="ECO:0000313" key="4">
    <source>
        <dbReference type="EMBL" id="CUG89582.1"/>
    </source>
</evidence>
<dbReference type="InterPro" id="IPR020904">
    <property type="entry name" value="Sc_DH/Rdtase_CS"/>
</dbReference>
<dbReference type="InterPro" id="IPR002347">
    <property type="entry name" value="SDR_fam"/>
</dbReference>
<dbReference type="Gene3D" id="3.40.50.720">
    <property type="entry name" value="NAD(P)-binding Rossmann-like Domain"/>
    <property type="match status" value="1"/>
</dbReference>
<keyword evidence="3" id="KW-0560">Oxidoreductase</keyword>
<keyword evidence="2" id="KW-0521">NADP</keyword>
<dbReference type="Proteomes" id="UP000051952">
    <property type="component" value="Unassembled WGS sequence"/>
</dbReference>
<evidence type="ECO:0000256" key="1">
    <source>
        <dbReference type="ARBA" id="ARBA00006484"/>
    </source>
</evidence>
<proteinExistence type="inferred from homology"/>
<gene>
    <name evidence="4" type="ORF">BSAL_22170</name>
</gene>
<dbReference type="PANTHER" id="PTHR43391">
    <property type="entry name" value="RETINOL DEHYDROGENASE-RELATED"/>
    <property type="match status" value="1"/>
</dbReference>
<dbReference type="GO" id="GO:0016491">
    <property type="term" value="F:oxidoreductase activity"/>
    <property type="evidence" value="ECO:0007669"/>
    <property type="project" value="UniProtKB-KW"/>
</dbReference>
<comment type="similarity">
    <text evidence="1">Belongs to the short-chain dehydrogenases/reductases (SDR) family.</text>
</comment>
<dbReference type="Pfam" id="PF00106">
    <property type="entry name" value="adh_short"/>
    <property type="match status" value="1"/>
</dbReference>
<organism evidence="4 5">
    <name type="scientific">Bodo saltans</name>
    <name type="common">Flagellated protozoan</name>
    <dbReference type="NCBI Taxonomy" id="75058"/>
    <lineage>
        <taxon>Eukaryota</taxon>
        <taxon>Discoba</taxon>
        <taxon>Euglenozoa</taxon>
        <taxon>Kinetoplastea</taxon>
        <taxon>Metakinetoplastina</taxon>
        <taxon>Eubodonida</taxon>
        <taxon>Bodonidae</taxon>
        <taxon>Bodo</taxon>
    </lineage>
</organism>
<dbReference type="EMBL" id="CYKH01001751">
    <property type="protein sequence ID" value="CUG89582.1"/>
    <property type="molecule type" value="Genomic_DNA"/>
</dbReference>
<dbReference type="PROSITE" id="PS00061">
    <property type="entry name" value="ADH_SHORT"/>
    <property type="match status" value="1"/>
</dbReference>
<dbReference type="InterPro" id="IPR036291">
    <property type="entry name" value="NAD(P)-bd_dom_sf"/>
</dbReference>
<evidence type="ECO:0000256" key="2">
    <source>
        <dbReference type="ARBA" id="ARBA00022857"/>
    </source>
</evidence>